<evidence type="ECO:0000313" key="2">
    <source>
        <dbReference type="Proteomes" id="UP000704176"/>
    </source>
</evidence>
<proteinExistence type="predicted"/>
<dbReference type="RefSeq" id="WP_224315989.1">
    <property type="nucleotide sequence ID" value="NZ_JAIRBM010000029.1"/>
</dbReference>
<accession>A0ABS7VVT5</accession>
<name>A0ABS7VVT5_9HYPH</name>
<dbReference type="Proteomes" id="UP000704176">
    <property type="component" value="Unassembled WGS sequence"/>
</dbReference>
<organism evidence="1 2">
    <name type="scientific">Microvirga puerhi</name>
    <dbReference type="NCBI Taxonomy" id="2876078"/>
    <lineage>
        <taxon>Bacteria</taxon>
        <taxon>Pseudomonadati</taxon>
        <taxon>Pseudomonadota</taxon>
        <taxon>Alphaproteobacteria</taxon>
        <taxon>Hyphomicrobiales</taxon>
        <taxon>Methylobacteriaceae</taxon>
        <taxon>Microvirga</taxon>
    </lineage>
</organism>
<reference evidence="1 2" key="1">
    <citation type="submission" date="2021-09" db="EMBL/GenBank/DDBJ databases">
        <title>The complete genome sequence of a new microorganism.</title>
        <authorList>
            <person name="Zi Z."/>
        </authorList>
    </citation>
    <scope>NUCLEOTIDE SEQUENCE [LARGE SCALE GENOMIC DNA]</scope>
    <source>
        <strain evidence="1 2">WGZ8</strain>
    </source>
</reference>
<evidence type="ECO:0000313" key="1">
    <source>
        <dbReference type="EMBL" id="MBZ6079170.1"/>
    </source>
</evidence>
<protein>
    <submittedName>
        <fullName evidence="1">Uncharacterized protein</fullName>
    </submittedName>
</protein>
<dbReference type="EMBL" id="JAIRBM010000029">
    <property type="protein sequence ID" value="MBZ6079170.1"/>
    <property type="molecule type" value="Genomic_DNA"/>
</dbReference>
<keyword evidence="2" id="KW-1185">Reference proteome</keyword>
<gene>
    <name evidence="1" type="ORF">K9B37_23225</name>
</gene>
<comment type="caution">
    <text evidence="1">The sequence shown here is derived from an EMBL/GenBank/DDBJ whole genome shotgun (WGS) entry which is preliminary data.</text>
</comment>
<sequence length="73" mass="8064">MAVPPMEHLIANRRKASAYDSGLESDSLISLSTLAQNKHTSIPDQTPGCHGTFAKNSAYIMIKFLAQYFEVCF</sequence>